<dbReference type="GO" id="GO:0008270">
    <property type="term" value="F:zinc ion binding"/>
    <property type="evidence" value="ECO:0007669"/>
    <property type="project" value="InterPro"/>
</dbReference>
<dbReference type="AlphaFoldDB" id="A0A1I7MPU3"/>
<dbReference type="Pfam" id="PF00107">
    <property type="entry name" value="ADH_zinc_N"/>
    <property type="match status" value="1"/>
</dbReference>
<dbReference type="Gene3D" id="3.90.180.10">
    <property type="entry name" value="Medium-chain alcohol dehydrogenases, catalytic domain"/>
    <property type="match status" value="1"/>
</dbReference>
<evidence type="ECO:0000256" key="1">
    <source>
        <dbReference type="ARBA" id="ARBA00001947"/>
    </source>
</evidence>
<dbReference type="GO" id="GO:0051903">
    <property type="term" value="F:S-(hydroxymethyl)glutathione dehydrogenase [NAD(P)+] activity"/>
    <property type="evidence" value="ECO:0007669"/>
    <property type="project" value="TreeGrafter"/>
</dbReference>
<evidence type="ECO:0000313" key="9">
    <source>
        <dbReference type="EMBL" id="SFV23934.1"/>
    </source>
</evidence>
<evidence type="ECO:0000256" key="2">
    <source>
        <dbReference type="ARBA" id="ARBA00008072"/>
    </source>
</evidence>
<comment type="cofactor">
    <cofactor evidence="1 7">
        <name>Zn(2+)</name>
        <dbReference type="ChEBI" id="CHEBI:29105"/>
    </cofactor>
</comment>
<evidence type="ECO:0000256" key="4">
    <source>
        <dbReference type="ARBA" id="ARBA00022833"/>
    </source>
</evidence>
<comment type="similarity">
    <text evidence="2 7">Belongs to the zinc-containing alcohol dehydrogenase family.</text>
</comment>
<dbReference type="SUPFAM" id="SSF50129">
    <property type="entry name" value="GroES-like"/>
    <property type="match status" value="2"/>
</dbReference>
<dbReference type="PANTHER" id="PTHR43880:SF12">
    <property type="entry name" value="ALCOHOL DEHYDROGENASE CLASS-3"/>
    <property type="match status" value="1"/>
</dbReference>
<dbReference type="RefSeq" id="WP_177227926.1">
    <property type="nucleotide sequence ID" value="NZ_FPCG01000009.1"/>
</dbReference>
<dbReference type="FunFam" id="3.40.50.720:FF:000003">
    <property type="entry name" value="S-(hydroxymethyl)glutathione dehydrogenase"/>
    <property type="match status" value="1"/>
</dbReference>
<keyword evidence="6" id="KW-0520">NAD</keyword>
<evidence type="ECO:0000256" key="7">
    <source>
        <dbReference type="RuleBase" id="RU361277"/>
    </source>
</evidence>
<keyword evidence="3 7" id="KW-0479">Metal-binding</keyword>
<evidence type="ECO:0000259" key="8">
    <source>
        <dbReference type="SMART" id="SM00829"/>
    </source>
</evidence>
<dbReference type="InterPro" id="IPR011032">
    <property type="entry name" value="GroES-like_sf"/>
</dbReference>
<gene>
    <name evidence="9" type="ORF">SAMN04487966_10925</name>
</gene>
<dbReference type="SMART" id="SM00829">
    <property type="entry name" value="PKS_ER"/>
    <property type="match status" value="1"/>
</dbReference>
<keyword evidence="10" id="KW-1185">Reference proteome</keyword>
<dbReference type="SUPFAM" id="SSF51735">
    <property type="entry name" value="NAD(P)-binding Rossmann-fold domains"/>
    <property type="match status" value="1"/>
</dbReference>
<dbReference type="PROSITE" id="PS00059">
    <property type="entry name" value="ADH_ZINC"/>
    <property type="match status" value="1"/>
</dbReference>
<dbReference type="Proteomes" id="UP000198881">
    <property type="component" value="Unassembled WGS sequence"/>
</dbReference>
<dbReference type="InterPro" id="IPR036291">
    <property type="entry name" value="NAD(P)-bd_dom_sf"/>
</dbReference>
<proteinExistence type="inferred from homology"/>
<evidence type="ECO:0000256" key="6">
    <source>
        <dbReference type="ARBA" id="ARBA00023027"/>
    </source>
</evidence>
<organism evidence="9 10">
    <name type="scientific">Micrococcus terreus</name>
    <dbReference type="NCBI Taxonomy" id="574650"/>
    <lineage>
        <taxon>Bacteria</taxon>
        <taxon>Bacillati</taxon>
        <taxon>Actinomycetota</taxon>
        <taxon>Actinomycetes</taxon>
        <taxon>Micrococcales</taxon>
        <taxon>Micrococcaceae</taxon>
        <taxon>Micrococcus</taxon>
    </lineage>
</organism>
<dbReference type="CDD" id="cd08279">
    <property type="entry name" value="Zn_ADH_class_III"/>
    <property type="match status" value="1"/>
</dbReference>
<keyword evidence="4 7" id="KW-0862">Zinc</keyword>
<dbReference type="STRING" id="574650.SAMN04487966_10925"/>
<dbReference type="Pfam" id="PF08240">
    <property type="entry name" value="ADH_N"/>
    <property type="match status" value="1"/>
</dbReference>
<dbReference type="InterPro" id="IPR013154">
    <property type="entry name" value="ADH-like_N"/>
</dbReference>
<evidence type="ECO:0000256" key="3">
    <source>
        <dbReference type="ARBA" id="ARBA00022723"/>
    </source>
</evidence>
<reference evidence="9 10" key="1">
    <citation type="submission" date="2016-10" db="EMBL/GenBank/DDBJ databases">
        <authorList>
            <person name="de Groot N.N."/>
        </authorList>
    </citation>
    <scope>NUCLEOTIDE SEQUENCE [LARGE SCALE GENOMIC DNA]</scope>
    <source>
        <strain evidence="9 10">CGMCC 1.7054</strain>
    </source>
</reference>
<dbReference type="InterPro" id="IPR020843">
    <property type="entry name" value="ER"/>
</dbReference>
<evidence type="ECO:0000313" key="10">
    <source>
        <dbReference type="Proteomes" id="UP000198881"/>
    </source>
</evidence>
<accession>A0A1I7MPU3</accession>
<name>A0A1I7MPU3_9MICC</name>
<sequence length="373" mass="38839">MSTTETLTARAAIHAGSDQRMEVESIEVAAPGPGQVRVRMKAAGVCGSDRHVLDGDWTIPSPTVMGHEGAGVVESVGPGVTELSVGDHVVLTWFYPCLNCPACREGRSWVCTGSRSEECLLPDGTTPLSQNGEPVYPYLAVGSMGEASVVPAQAAVRIPDDVPFDVAALIGCSVATGVGAVVNDAEVKPGRSAVVIGSGGVGLCIIMGLELSGAQPIVAVDVSDASLALAQKFGATHVINSRGRSTEDIAEEIRSLTGGGADFAFEAIGRVETIQQMPQFLTRGGTAVVVGLPPQDSPVALDLLAFAENGQRLLGSNYGSTVPARDFPLLAGLYRSGRLPIDRLITRRRGIEEVNEAFDDMRAGARGRTVIVH</sequence>
<dbReference type="Gene3D" id="3.40.50.720">
    <property type="entry name" value="NAD(P)-binding Rossmann-like Domain"/>
    <property type="match status" value="1"/>
</dbReference>
<protein>
    <submittedName>
        <fullName evidence="9">S-(Hydroxymethyl)glutathione dehydrogenase / alcohol dehydrogenase</fullName>
    </submittedName>
</protein>
<dbReference type="EMBL" id="FPCG01000009">
    <property type="protein sequence ID" value="SFV23934.1"/>
    <property type="molecule type" value="Genomic_DNA"/>
</dbReference>
<dbReference type="PANTHER" id="PTHR43880">
    <property type="entry name" value="ALCOHOL DEHYDROGENASE"/>
    <property type="match status" value="1"/>
</dbReference>
<dbReference type="GO" id="GO:0005829">
    <property type="term" value="C:cytosol"/>
    <property type="evidence" value="ECO:0007669"/>
    <property type="project" value="TreeGrafter"/>
</dbReference>
<keyword evidence="5" id="KW-0560">Oxidoreductase</keyword>
<dbReference type="GO" id="GO:0046294">
    <property type="term" value="P:formaldehyde catabolic process"/>
    <property type="evidence" value="ECO:0007669"/>
    <property type="project" value="TreeGrafter"/>
</dbReference>
<dbReference type="InterPro" id="IPR002328">
    <property type="entry name" value="ADH_Zn_CS"/>
</dbReference>
<evidence type="ECO:0000256" key="5">
    <source>
        <dbReference type="ARBA" id="ARBA00023002"/>
    </source>
</evidence>
<dbReference type="InterPro" id="IPR013149">
    <property type="entry name" value="ADH-like_C"/>
</dbReference>
<feature type="domain" description="Enoyl reductase (ER)" evidence="8">
    <location>
        <begin position="16"/>
        <end position="371"/>
    </location>
</feature>